<dbReference type="AlphaFoldDB" id="A0A9D4MFW0"/>
<protein>
    <submittedName>
        <fullName evidence="1">Uncharacterized protein</fullName>
    </submittedName>
</protein>
<name>A0A9D4MFW0_DREPO</name>
<sequence length="55" mass="6365">MDEKGKEAEKSISQKGEKTLLEIETKQQSILQNIDEKGKYAEKNVSQEGEKHFKR</sequence>
<organism evidence="1 2">
    <name type="scientific">Dreissena polymorpha</name>
    <name type="common">Zebra mussel</name>
    <name type="synonym">Mytilus polymorpha</name>
    <dbReference type="NCBI Taxonomy" id="45954"/>
    <lineage>
        <taxon>Eukaryota</taxon>
        <taxon>Metazoa</taxon>
        <taxon>Spiralia</taxon>
        <taxon>Lophotrochozoa</taxon>
        <taxon>Mollusca</taxon>
        <taxon>Bivalvia</taxon>
        <taxon>Autobranchia</taxon>
        <taxon>Heteroconchia</taxon>
        <taxon>Euheterodonta</taxon>
        <taxon>Imparidentia</taxon>
        <taxon>Neoheterodontei</taxon>
        <taxon>Myida</taxon>
        <taxon>Dreissenoidea</taxon>
        <taxon>Dreissenidae</taxon>
        <taxon>Dreissena</taxon>
    </lineage>
</organism>
<keyword evidence="2" id="KW-1185">Reference proteome</keyword>
<comment type="caution">
    <text evidence="1">The sequence shown here is derived from an EMBL/GenBank/DDBJ whole genome shotgun (WGS) entry which is preliminary data.</text>
</comment>
<proteinExistence type="predicted"/>
<reference evidence="1" key="1">
    <citation type="journal article" date="2019" name="bioRxiv">
        <title>The Genome of the Zebra Mussel, Dreissena polymorpha: A Resource for Invasive Species Research.</title>
        <authorList>
            <person name="McCartney M.A."/>
            <person name="Auch B."/>
            <person name="Kono T."/>
            <person name="Mallez S."/>
            <person name="Zhang Y."/>
            <person name="Obille A."/>
            <person name="Becker A."/>
            <person name="Abrahante J.E."/>
            <person name="Garbe J."/>
            <person name="Badalamenti J.P."/>
            <person name="Herman A."/>
            <person name="Mangelson H."/>
            <person name="Liachko I."/>
            <person name="Sullivan S."/>
            <person name="Sone E.D."/>
            <person name="Koren S."/>
            <person name="Silverstein K.A.T."/>
            <person name="Beckman K.B."/>
            <person name="Gohl D.M."/>
        </authorList>
    </citation>
    <scope>NUCLEOTIDE SEQUENCE</scope>
    <source>
        <strain evidence="1">Duluth1</strain>
        <tissue evidence="1">Whole animal</tissue>
    </source>
</reference>
<dbReference type="EMBL" id="JAIWYP010000002">
    <property type="protein sequence ID" value="KAH3875410.1"/>
    <property type="molecule type" value="Genomic_DNA"/>
</dbReference>
<evidence type="ECO:0000313" key="1">
    <source>
        <dbReference type="EMBL" id="KAH3875410.1"/>
    </source>
</evidence>
<accession>A0A9D4MFW0</accession>
<evidence type="ECO:0000313" key="2">
    <source>
        <dbReference type="Proteomes" id="UP000828390"/>
    </source>
</evidence>
<reference evidence="1" key="2">
    <citation type="submission" date="2020-11" db="EMBL/GenBank/DDBJ databases">
        <authorList>
            <person name="McCartney M.A."/>
            <person name="Auch B."/>
            <person name="Kono T."/>
            <person name="Mallez S."/>
            <person name="Becker A."/>
            <person name="Gohl D.M."/>
            <person name="Silverstein K.A.T."/>
            <person name="Koren S."/>
            <person name="Bechman K.B."/>
            <person name="Herman A."/>
            <person name="Abrahante J.E."/>
            <person name="Garbe J."/>
        </authorList>
    </citation>
    <scope>NUCLEOTIDE SEQUENCE</scope>
    <source>
        <strain evidence="1">Duluth1</strain>
        <tissue evidence="1">Whole animal</tissue>
    </source>
</reference>
<gene>
    <name evidence="1" type="ORF">DPMN_038675</name>
</gene>
<dbReference type="Proteomes" id="UP000828390">
    <property type="component" value="Unassembled WGS sequence"/>
</dbReference>